<protein>
    <recommendedName>
        <fullName evidence="4">CCHC-type domain-containing protein</fullName>
    </recommendedName>
</protein>
<dbReference type="Pfam" id="PF00098">
    <property type="entry name" value="zf-CCHC"/>
    <property type="match status" value="1"/>
</dbReference>
<organism evidence="5 6">
    <name type="scientific">Araneus ventricosus</name>
    <name type="common">Orbweaver spider</name>
    <name type="synonym">Epeira ventricosa</name>
    <dbReference type="NCBI Taxonomy" id="182803"/>
    <lineage>
        <taxon>Eukaryota</taxon>
        <taxon>Metazoa</taxon>
        <taxon>Ecdysozoa</taxon>
        <taxon>Arthropoda</taxon>
        <taxon>Chelicerata</taxon>
        <taxon>Arachnida</taxon>
        <taxon>Araneae</taxon>
        <taxon>Araneomorphae</taxon>
        <taxon>Entelegynae</taxon>
        <taxon>Araneoidea</taxon>
        <taxon>Araneidae</taxon>
        <taxon>Araneus</taxon>
    </lineage>
</organism>
<dbReference type="AlphaFoldDB" id="A0A4Y2E366"/>
<dbReference type="GO" id="GO:0003676">
    <property type="term" value="F:nucleic acid binding"/>
    <property type="evidence" value="ECO:0007669"/>
    <property type="project" value="InterPro"/>
</dbReference>
<dbReference type="InterPro" id="IPR001878">
    <property type="entry name" value="Znf_CCHC"/>
</dbReference>
<dbReference type="PROSITE" id="PS50158">
    <property type="entry name" value="ZF_CCHC"/>
    <property type="match status" value="1"/>
</dbReference>
<evidence type="ECO:0000259" key="4">
    <source>
        <dbReference type="PROSITE" id="PS50158"/>
    </source>
</evidence>
<keyword evidence="6" id="KW-1185">Reference proteome</keyword>
<gene>
    <name evidence="5" type="ORF">AVEN_121141_1</name>
</gene>
<dbReference type="OrthoDB" id="6489982at2759"/>
<dbReference type="InterPro" id="IPR036875">
    <property type="entry name" value="Znf_CCHC_sf"/>
</dbReference>
<evidence type="ECO:0000256" key="3">
    <source>
        <dbReference type="SAM" id="MobiDB-lite"/>
    </source>
</evidence>
<keyword evidence="1" id="KW-0479">Metal-binding</keyword>
<accession>A0A4Y2E366</accession>
<feature type="coiled-coil region" evidence="2">
    <location>
        <begin position="311"/>
        <end position="378"/>
    </location>
</feature>
<comment type="caution">
    <text evidence="5">The sequence shown here is derived from an EMBL/GenBank/DDBJ whole genome shotgun (WGS) entry which is preliminary data.</text>
</comment>
<dbReference type="SUPFAM" id="SSF57756">
    <property type="entry name" value="Retrovirus zinc finger-like domains"/>
    <property type="match status" value="1"/>
</dbReference>
<dbReference type="GO" id="GO:0008270">
    <property type="term" value="F:zinc ion binding"/>
    <property type="evidence" value="ECO:0007669"/>
    <property type="project" value="UniProtKB-KW"/>
</dbReference>
<evidence type="ECO:0000256" key="1">
    <source>
        <dbReference type="PROSITE-ProRule" id="PRU00047"/>
    </source>
</evidence>
<dbReference type="SMART" id="SM00343">
    <property type="entry name" value="ZnF_C2HC"/>
    <property type="match status" value="1"/>
</dbReference>
<feature type="domain" description="CCHC-type" evidence="4">
    <location>
        <begin position="170"/>
        <end position="185"/>
    </location>
</feature>
<evidence type="ECO:0000313" key="6">
    <source>
        <dbReference type="Proteomes" id="UP000499080"/>
    </source>
</evidence>
<keyword evidence="1" id="KW-0863">Zinc-finger</keyword>
<sequence>MENSPDNMSVLLQFAKFSKGFRISDFDDFVQEFIGVENLDFFGRLAYPNQWQIRLTDPDLRERLIRTGRTRIKNRSCWMYPLNQQEIRGFVHWLPNSVTNDQLREQLQLYGDVLFVESQERIIRGRNVESDHRYFGLILPYGTIKEDLPHFLKINGFLCLVVVRGREPACYHCKEVGHRRAECPKYKAKLISYCNREPNTAPPRLRPRGRRHLTVETEVRAETYRNEVSSSDDIVCLEREVAVAELITEPQLSASEDLEHLIEAQGVATGSTEKKLAESDVLAQSKAKSCIDSSAASFSDTQTKDILETIQQIQRRTKEDLQQRFKNFEKEIALTFTRGDLSTRTRDQRRSTATEATCKNLEQEMRNEELEMQAKEVYAPEESTTPVEMAGNDSNADAGMKETKGAEIRSDLPTMHQVKVGIAETDETFCKKSEEKPKYLQSTESTAKDPALLMLKETKQAASETFENTFKKLEEFIGGIKAPEKPSKDSATDTDSKLTEDDFEDLLGMLERAKAIAVGDSEETFKKIEANLYSQLSGESIDTEAKLTEDDICFAKQMLEKTKENTTKILQNTFKKLEEKVVKVVEQSQTTTESANQSKPIPKTENVITRPDATLEQLKQGIIDTVKHICKEDMEVVVETENSEKASSHDTSLEETIQIESDPVTIVQGDFEATEICERSEENKKVITEGKAFSERKGMESNVSKAVQEDVDKLQTNLKKIFASVQDKTELLPETRTILKQVESEVIGVVEETKNRWKMDIEDIFASFKVDNF</sequence>
<keyword evidence="2" id="KW-0175">Coiled coil</keyword>
<evidence type="ECO:0000313" key="5">
    <source>
        <dbReference type="EMBL" id="GBM22324.1"/>
    </source>
</evidence>
<reference evidence="5 6" key="1">
    <citation type="journal article" date="2019" name="Sci. Rep.">
        <title>Orb-weaving spider Araneus ventricosus genome elucidates the spidroin gene catalogue.</title>
        <authorList>
            <person name="Kono N."/>
            <person name="Nakamura H."/>
            <person name="Ohtoshi R."/>
            <person name="Moran D.A.P."/>
            <person name="Shinohara A."/>
            <person name="Yoshida Y."/>
            <person name="Fujiwara M."/>
            <person name="Mori M."/>
            <person name="Tomita M."/>
            <person name="Arakawa K."/>
        </authorList>
    </citation>
    <scope>NUCLEOTIDE SEQUENCE [LARGE SCALE GENOMIC DNA]</scope>
</reference>
<feature type="region of interest" description="Disordered" evidence="3">
    <location>
        <begin position="379"/>
        <end position="399"/>
    </location>
</feature>
<dbReference type="Proteomes" id="UP000499080">
    <property type="component" value="Unassembled WGS sequence"/>
</dbReference>
<evidence type="ECO:0000256" key="2">
    <source>
        <dbReference type="SAM" id="Coils"/>
    </source>
</evidence>
<keyword evidence="1" id="KW-0862">Zinc</keyword>
<proteinExistence type="predicted"/>
<name>A0A4Y2E366_ARAVE</name>
<dbReference type="EMBL" id="BGPR01000478">
    <property type="protein sequence ID" value="GBM22324.1"/>
    <property type="molecule type" value="Genomic_DNA"/>
</dbReference>